<accession>A0A0F9QQG6</accession>
<reference evidence="1" key="1">
    <citation type="journal article" date="2015" name="Nature">
        <title>Complex archaea that bridge the gap between prokaryotes and eukaryotes.</title>
        <authorList>
            <person name="Spang A."/>
            <person name="Saw J.H."/>
            <person name="Jorgensen S.L."/>
            <person name="Zaremba-Niedzwiedzka K."/>
            <person name="Martijn J."/>
            <person name="Lind A.E."/>
            <person name="van Eijk R."/>
            <person name="Schleper C."/>
            <person name="Guy L."/>
            <person name="Ettema T.J."/>
        </authorList>
    </citation>
    <scope>NUCLEOTIDE SEQUENCE</scope>
</reference>
<dbReference type="EMBL" id="LAZR01003719">
    <property type="protein sequence ID" value="KKN15376.1"/>
    <property type="molecule type" value="Genomic_DNA"/>
</dbReference>
<name>A0A0F9QQG6_9ZZZZ</name>
<organism evidence="1">
    <name type="scientific">marine sediment metagenome</name>
    <dbReference type="NCBI Taxonomy" id="412755"/>
    <lineage>
        <taxon>unclassified sequences</taxon>
        <taxon>metagenomes</taxon>
        <taxon>ecological metagenomes</taxon>
    </lineage>
</organism>
<proteinExistence type="predicted"/>
<protein>
    <submittedName>
        <fullName evidence="1">Uncharacterized protein</fullName>
    </submittedName>
</protein>
<evidence type="ECO:0000313" key="1">
    <source>
        <dbReference type="EMBL" id="KKN15376.1"/>
    </source>
</evidence>
<gene>
    <name evidence="1" type="ORF">LCGC14_0986720</name>
</gene>
<comment type="caution">
    <text evidence="1">The sequence shown here is derived from an EMBL/GenBank/DDBJ whole genome shotgun (WGS) entry which is preliminary data.</text>
</comment>
<dbReference type="AlphaFoldDB" id="A0A0F9QQG6"/>
<sequence>MEPSDLNLEDPNDFVDIKKEIRQYIFEAVQHKFGVPDELQSRFNMLVDSLIAFTKSRRTTSGDNKYTIKLGDLSEIVSPRKSRILLVRQLLRIGGKSRILWHYRQAERIVIALRKEFFGAREESHKAIEQIKTYMRDMNPKDKRFRKYNINFKELKVPQMKEFIDITLGLNPYAKDFLKDAIIGTNRAIIPQILMEMTRHHILQNPDYYLIFGLYDNIFSFRLAPVSPMSNREVHKWSNRKNFDQNSDLIVARLMHLYELIQKPYTSGMDYKAYEAFFEKEFREREAYIFGRGDTKIWNGINLDIVKEYAERWVIFKDPSKSESVFYNKYYKIFYNRGYKWFMNDFKLYLNEDPATSYPEFWYWHSTVYLPQSIYPFLDSLNWNQE</sequence>